<keyword evidence="2" id="KW-0175">Coiled coil</keyword>
<evidence type="ECO:0000313" key="5">
    <source>
        <dbReference type="EMBL" id="QTD51538.1"/>
    </source>
</evidence>
<feature type="domain" description="Band 7" evidence="4">
    <location>
        <begin position="39"/>
        <end position="204"/>
    </location>
</feature>
<dbReference type="PANTHER" id="PTHR42911:SF1">
    <property type="entry name" value="MODULATOR OF FTSH PROTEASE HFLC"/>
    <property type="match status" value="1"/>
</dbReference>
<dbReference type="RefSeq" id="WP_237381666.1">
    <property type="nucleotide sequence ID" value="NZ_CP071793.1"/>
</dbReference>
<evidence type="ECO:0000256" key="1">
    <source>
        <dbReference type="ARBA" id="ARBA00004167"/>
    </source>
</evidence>
<dbReference type="SUPFAM" id="SSF117892">
    <property type="entry name" value="Band 7/SPFH domain"/>
    <property type="match status" value="1"/>
</dbReference>
<protein>
    <submittedName>
        <fullName evidence="5">Prohibitin family protein</fullName>
    </submittedName>
</protein>
<accession>A0A8A4TR99</accession>
<dbReference type="EMBL" id="CP071793">
    <property type="protein sequence ID" value="QTD51538.1"/>
    <property type="molecule type" value="Genomic_DNA"/>
</dbReference>
<dbReference type="InterPro" id="IPR036013">
    <property type="entry name" value="Band_7/SPFH_dom_sf"/>
</dbReference>
<dbReference type="Gene3D" id="3.30.479.30">
    <property type="entry name" value="Band 7 domain"/>
    <property type="match status" value="1"/>
</dbReference>
<keyword evidence="6" id="KW-1185">Reference proteome</keyword>
<dbReference type="Pfam" id="PF01145">
    <property type="entry name" value="Band_7"/>
    <property type="match status" value="1"/>
</dbReference>
<feature type="coiled-coil region" evidence="2">
    <location>
        <begin position="196"/>
        <end position="248"/>
    </location>
</feature>
<keyword evidence="3" id="KW-0472">Membrane</keyword>
<comment type="subcellular location">
    <subcellularLocation>
        <location evidence="1">Membrane</location>
        <topology evidence="1">Single-pass membrane protein</topology>
    </subcellularLocation>
</comment>
<dbReference type="CDD" id="cd03401">
    <property type="entry name" value="SPFH_prohibitin"/>
    <property type="match status" value="1"/>
</dbReference>
<dbReference type="SMART" id="SM00244">
    <property type="entry name" value="PHB"/>
    <property type="match status" value="1"/>
</dbReference>
<dbReference type="InterPro" id="IPR001107">
    <property type="entry name" value="Band_7"/>
</dbReference>
<keyword evidence="3" id="KW-0812">Transmembrane</keyword>
<gene>
    <name evidence="5" type="ORF">J3U87_03635</name>
</gene>
<dbReference type="AlphaFoldDB" id="A0A8A4TR99"/>
<dbReference type="InterPro" id="IPR000163">
    <property type="entry name" value="Prohibitin"/>
</dbReference>
<dbReference type="GO" id="GO:0016020">
    <property type="term" value="C:membrane"/>
    <property type="evidence" value="ECO:0007669"/>
    <property type="project" value="UniProtKB-SubCell"/>
</dbReference>
<organism evidence="5 6">
    <name type="scientific">Sulfidibacter corallicola</name>
    <dbReference type="NCBI Taxonomy" id="2818388"/>
    <lineage>
        <taxon>Bacteria</taxon>
        <taxon>Pseudomonadati</taxon>
        <taxon>Acidobacteriota</taxon>
        <taxon>Holophagae</taxon>
        <taxon>Acanthopleuribacterales</taxon>
        <taxon>Acanthopleuribacteraceae</taxon>
        <taxon>Sulfidibacter</taxon>
    </lineage>
</organism>
<reference evidence="5" key="1">
    <citation type="submission" date="2021-03" db="EMBL/GenBank/DDBJ databases">
        <title>Acanthopleuribacteraceae sp. M133.</title>
        <authorList>
            <person name="Wang G."/>
        </authorList>
    </citation>
    <scope>NUCLEOTIDE SEQUENCE</scope>
    <source>
        <strain evidence="5">M133</strain>
    </source>
</reference>
<evidence type="ECO:0000256" key="3">
    <source>
        <dbReference type="SAM" id="Phobius"/>
    </source>
</evidence>
<name>A0A8A4TR99_SULCO</name>
<keyword evidence="3" id="KW-1133">Transmembrane helix</keyword>
<evidence type="ECO:0000313" key="6">
    <source>
        <dbReference type="Proteomes" id="UP000663929"/>
    </source>
</evidence>
<dbReference type="PANTHER" id="PTHR42911">
    <property type="entry name" value="MODULATOR OF FTSH PROTEASE HFLC"/>
    <property type="match status" value="1"/>
</dbReference>
<evidence type="ECO:0000256" key="2">
    <source>
        <dbReference type="SAM" id="Coils"/>
    </source>
</evidence>
<evidence type="ECO:0000259" key="4">
    <source>
        <dbReference type="SMART" id="SM00244"/>
    </source>
</evidence>
<proteinExistence type="predicted"/>
<dbReference type="Proteomes" id="UP000663929">
    <property type="component" value="Chromosome"/>
</dbReference>
<sequence>MEYTPGSSQRGKGPSLDGISVRGIVALAVVGIVILAGFKCIKTIEAGHVGVVTLFGKVRDQPYEAGLHLVNPLYRWTIYDARKKTHMERAMVPSQDQLQTTVDVSIQYKLINTMAPKILEETGTADAAIQVHLVPKLRSVIREQGKSIPRAEDFFLEETQQRLQTSILTELVSYLQPKGIEVEAVLIRDITLPEFITRAIEAKKEREQAVERQKAELERFRTEQQQTIAEAEASRRAAEEQATQVRTLADARAYEIEKLNKAIGSNPLYLQLQAMEALKEMSKDPAAKIYFINGDSPNPLPLMHLGQGK</sequence>
<dbReference type="KEGG" id="scor:J3U87_03635"/>
<feature type="transmembrane region" description="Helical" evidence="3">
    <location>
        <begin position="20"/>
        <end position="38"/>
    </location>
</feature>